<organism evidence="8 9">
    <name type="scientific">Testicularia cyperi</name>
    <dbReference type="NCBI Taxonomy" id="1882483"/>
    <lineage>
        <taxon>Eukaryota</taxon>
        <taxon>Fungi</taxon>
        <taxon>Dikarya</taxon>
        <taxon>Basidiomycota</taxon>
        <taxon>Ustilaginomycotina</taxon>
        <taxon>Ustilaginomycetes</taxon>
        <taxon>Ustilaginales</taxon>
        <taxon>Anthracoideaceae</taxon>
        <taxon>Testicularia</taxon>
    </lineage>
</organism>
<dbReference type="GO" id="GO:0016020">
    <property type="term" value="C:membrane"/>
    <property type="evidence" value="ECO:0007669"/>
    <property type="project" value="UniProtKB-SubCell"/>
</dbReference>
<feature type="transmembrane region" description="Helical" evidence="7">
    <location>
        <begin position="454"/>
        <end position="474"/>
    </location>
</feature>
<keyword evidence="6" id="KW-0862">Zinc</keyword>
<feature type="binding site" evidence="6">
    <location>
        <position position="586"/>
    </location>
    <ligand>
        <name>Zn(2+)</name>
        <dbReference type="ChEBI" id="CHEBI:29105"/>
    </ligand>
</feature>
<dbReference type="STRING" id="1882483.A0A317XQH4"/>
<evidence type="ECO:0000256" key="1">
    <source>
        <dbReference type="ARBA" id="ARBA00004141"/>
    </source>
</evidence>
<evidence type="ECO:0000313" key="9">
    <source>
        <dbReference type="Proteomes" id="UP000246740"/>
    </source>
</evidence>
<evidence type="ECO:0000256" key="4">
    <source>
        <dbReference type="ARBA" id="ARBA00022989"/>
    </source>
</evidence>
<dbReference type="FunCoup" id="A0A317XQH4">
    <property type="interactions" value="34"/>
</dbReference>
<evidence type="ECO:0000256" key="5">
    <source>
        <dbReference type="ARBA" id="ARBA00023136"/>
    </source>
</evidence>
<dbReference type="GO" id="GO:0038023">
    <property type="term" value="F:signaling receptor activity"/>
    <property type="evidence" value="ECO:0007669"/>
    <property type="project" value="TreeGrafter"/>
</dbReference>
<keyword evidence="5 7" id="KW-0472">Membrane</keyword>
<evidence type="ECO:0000256" key="6">
    <source>
        <dbReference type="PIRSR" id="PIRSR604254-1"/>
    </source>
</evidence>
<accession>A0A317XQH4</accession>
<evidence type="ECO:0000313" key="8">
    <source>
        <dbReference type="EMBL" id="PWZ00517.1"/>
    </source>
</evidence>
<keyword evidence="6" id="KW-0479">Metal-binding</keyword>
<keyword evidence="9" id="KW-1185">Reference proteome</keyword>
<dbReference type="GO" id="GO:0046872">
    <property type="term" value="F:metal ion binding"/>
    <property type="evidence" value="ECO:0007669"/>
    <property type="project" value="UniProtKB-KW"/>
</dbReference>
<feature type="binding site" evidence="6">
    <location>
        <position position="582"/>
    </location>
    <ligand>
        <name>Zn(2+)</name>
        <dbReference type="ChEBI" id="CHEBI:29105"/>
    </ligand>
</feature>
<feature type="transmembrane region" description="Helical" evidence="7">
    <location>
        <begin position="76"/>
        <end position="95"/>
    </location>
</feature>
<dbReference type="GO" id="GO:0006882">
    <property type="term" value="P:intracellular zinc ion homeostasis"/>
    <property type="evidence" value="ECO:0007669"/>
    <property type="project" value="TreeGrafter"/>
</dbReference>
<sequence length="628" mass="69166">MAETRAVATHKPRTWISAWLLLSSFVVAWDVGYILLRPRSMKGGDLHWIWSPYALYMDIDYVYGLPSWDTKDGFPAAQSLMNVAESILNLFYIYLAHVKGTEASLAVAPVWGLVSVIMTLSKTVLYVLNDYCCSWCKTGHNDFKTLLVYWILPNGLWILFPAIISFVFIREIRDSLQVAAGVKGAISVHDSRAAMNGKAAGNGVKKVTQSNDIACTNPYLIDHHQLPAWAQDNGWIVRGYRRPGGAPGTETEAAKAEKTFEHNTVYKCWRSVWAYWHNETVNIHTHMWGVVFSFGLSGLHLLQHVGLLPSFIRPLSHHPIFYPSSLTFTTATGKVLRLASASYPTVPDQDAHHHLHQAAHKAAAAPSIVGGFLYRLASLFASSSPSSSSSPSLALSSLASKAPSLAVRPPDMLDVAGFGVFFFASVICLGFSATYHTIQCHSEHVSKQFNKLDYVGIVVMIVGSFLPALHYGFYCHPEYQILYSVGVTLLGAAAMYTVIAPRYATPAFRPYRTAIFVALGLSAVFPVAHVVHFYGYDTITQTMGLRFLITSGALYVVGALLYALRIPERFAPGRFDLLGASHQIFHVLILAAAAAHYISLRRAYGFWHTVETLGGTGKEGVCKALEAW</sequence>
<comment type="subcellular location">
    <subcellularLocation>
        <location evidence="1">Membrane</location>
        <topology evidence="1">Multi-pass membrane protein</topology>
    </subcellularLocation>
</comment>
<feature type="transmembrane region" description="Helical" evidence="7">
    <location>
        <begin position="511"/>
        <end position="531"/>
    </location>
</feature>
<protein>
    <submittedName>
        <fullName evidence="8">HlyIII-domain-containing protein</fullName>
    </submittedName>
</protein>
<keyword evidence="4 7" id="KW-1133">Transmembrane helix</keyword>
<keyword evidence="3 7" id="KW-0812">Transmembrane</keyword>
<feature type="transmembrane region" description="Helical" evidence="7">
    <location>
        <begin position="16"/>
        <end position="36"/>
    </location>
</feature>
<name>A0A317XQH4_9BASI</name>
<feature type="transmembrane region" description="Helical" evidence="7">
    <location>
        <begin position="543"/>
        <end position="563"/>
    </location>
</feature>
<dbReference type="InParanoid" id="A0A317XQH4"/>
<feature type="transmembrane region" description="Helical" evidence="7">
    <location>
        <begin position="575"/>
        <end position="598"/>
    </location>
</feature>
<proteinExistence type="inferred from homology"/>
<feature type="binding site" evidence="6">
    <location>
        <position position="436"/>
    </location>
    <ligand>
        <name>Zn(2+)</name>
        <dbReference type="ChEBI" id="CHEBI:29105"/>
    </ligand>
</feature>
<evidence type="ECO:0000256" key="7">
    <source>
        <dbReference type="SAM" id="Phobius"/>
    </source>
</evidence>
<dbReference type="PANTHER" id="PTHR20855">
    <property type="entry name" value="ADIPOR/PROGESTIN RECEPTOR-RELATED"/>
    <property type="match status" value="1"/>
</dbReference>
<dbReference type="OrthoDB" id="529367at2759"/>
<evidence type="ECO:0000256" key="2">
    <source>
        <dbReference type="ARBA" id="ARBA00007018"/>
    </source>
</evidence>
<feature type="transmembrane region" description="Helical" evidence="7">
    <location>
        <begin position="415"/>
        <end position="433"/>
    </location>
</feature>
<feature type="transmembrane region" description="Helical" evidence="7">
    <location>
        <begin position="107"/>
        <end position="128"/>
    </location>
</feature>
<comment type="similarity">
    <text evidence="2">Belongs to the ADIPOR family.</text>
</comment>
<gene>
    <name evidence="8" type="ORF">BCV70DRAFT_96839</name>
</gene>
<feature type="transmembrane region" description="Helical" evidence="7">
    <location>
        <begin position="148"/>
        <end position="169"/>
    </location>
</feature>
<dbReference type="PANTHER" id="PTHR20855:SF52">
    <property type="entry name" value="ADIPONECTIN RECEPTOR PROTEIN"/>
    <property type="match status" value="1"/>
</dbReference>
<dbReference type="Proteomes" id="UP000246740">
    <property type="component" value="Unassembled WGS sequence"/>
</dbReference>
<dbReference type="EMBL" id="KZ819192">
    <property type="protein sequence ID" value="PWZ00517.1"/>
    <property type="molecule type" value="Genomic_DNA"/>
</dbReference>
<reference evidence="8 9" key="1">
    <citation type="journal article" date="2018" name="Mol. Biol. Evol.">
        <title>Broad Genomic Sampling Reveals a Smut Pathogenic Ancestry of the Fungal Clade Ustilaginomycotina.</title>
        <authorList>
            <person name="Kijpornyongpan T."/>
            <person name="Mondo S.J."/>
            <person name="Barry K."/>
            <person name="Sandor L."/>
            <person name="Lee J."/>
            <person name="Lipzen A."/>
            <person name="Pangilinan J."/>
            <person name="LaButti K."/>
            <person name="Hainaut M."/>
            <person name="Henrissat B."/>
            <person name="Grigoriev I.V."/>
            <person name="Spatafora J.W."/>
            <person name="Aime M.C."/>
        </authorList>
    </citation>
    <scope>NUCLEOTIDE SEQUENCE [LARGE SCALE GENOMIC DNA]</scope>
    <source>
        <strain evidence="8 9">MCA 3645</strain>
    </source>
</reference>
<dbReference type="AlphaFoldDB" id="A0A317XQH4"/>
<evidence type="ECO:0000256" key="3">
    <source>
        <dbReference type="ARBA" id="ARBA00022692"/>
    </source>
</evidence>
<dbReference type="InterPro" id="IPR004254">
    <property type="entry name" value="AdipoR/HlyIII-related"/>
</dbReference>
<feature type="transmembrane region" description="Helical" evidence="7">
    <location>
        <begin position="480"/>
        <end position="499"/>
    </location>
</feature>
<dbReference type="Pfam" id="PF03006">
    <property type="entry name" value="HlyIII"/>
    <property type="match status" value="1"/>
</dbReference>